<dbReference type="EMBL" id="CAADFV010000103">
    <property type="protein sequence ID" value="VFK65207.1"/>
    <property type="molecule type" value="Genomic_DNA"/>
</dbReference>
<proteinExistence type="predicted"/>
<reference evidence="1" key="1">
    <citation type="submission" date="2019-02" db="EMBL/GenBank/DDBJ databases">
        <authorList>
            <person name="Gruber-Vodicka R. H."/>
            <person name="Seah K. B. B."/>
        </authorList>
    </citation>
    <scope>NUCLEOTIDE SEQUENCE</scope>
    <source>
        <strain evidence="2">BECK_BY2</strain>
        <strain evidence="1">BECK_BY3</strain>
    </source>
</reference>
<gene>
    <name evidence="2" type="ORF">BECKTUN1418E_GA0071001_11038</name>
    <name evidence="1" type="ORF">BECKTUN1418F_GA0071002_11079</name>
</gene>
<evidence type="ECO:0000313" key="1">
    <source>
        <dbReference type="EMBL" id="VFK57213.1"/>
    </source>
</evidence>
<dbReference type="AlphaFoldDB" id="A0A450ZTX2"/>
<sequence length="55" mass="6365">MPNRHPEAVRQRVRDLHRTLIRLNDSLHVASVTIRDESFALKSALICLFPARLCK</sequence>
<dbReference type="EMBL" id="CAADFY010000107">
    <property type="protein sequence ID" value="VFK57213.1"/>
    <property type="molecule type" value="Genomic_DNA"/>
</dbReference>
<protein>
    <submittedName>
        <fullName evidence="1">Uncharacterized protein</fullName>
    </submittedName>
</protein>
<organism evidence="1">
    <name type="scientific">Candidatus Kentrum sp. TUN</name>
    <dbReference type="NCBI Taxonomy" id="2126343"/>
    <lineage>
        <taxon>Bacteria</taxon>
        <taxon>Pseudomonadati</taxon>
        <taxon>Pseudomonadota</taxon>
        <taxon>Gammaproteobacteria</taxon>
        <taxon>Candidatus Kentrum</taxon>
    </lineage>
</organism>
<accession>A0A450ZTX2</accession>
<evidence type="ECO:0000313" key="2">
    <source>
        <dbReference type="EMBL" id="VFK65207.1"/>
    </source>
</evidence>
<name>A0A450ZTX2_9GAMM</name>